<dbReference type="EMBL" id="JH687585">
    <property type="protein sequence ID" value="EIN03389.1"/>
    <property type="molecule type" value="Genomic_DNA"/>
</dbReference>
<keyword evidence="2" id="KW-1185">Reference proteome</keyword>
<gene>
    <name evidence="1" type="ORF">PUNSTDRAFT_139596</name>
</gene>
<proteinExistence type="predicted"/>
<name>R7S0L2_PUNST</name>
<evidence type="ECO:0008006" key="3">
    <source>
        <dbReference type="Google" id="ProtNLM"/>
    </source>
</evidence>
<dbReference type="HOGENOM" id="CLU_036419_2_1_1"/>
<protein>
    <recommendedName>
        <fullName evidence="3">F-box domain-containing protein</fullName>
    </recommendedName>
</protein>
<evidence type="ECO:0000313" key="1">
    <source>
        <dbReference type="EMBL" id="EIN03389.1"/>
    </source>
</evidence>
<accession>R7S0L2</accession>
<dbReference type="OrthoDB" id="3041043at2759"/>
<dbReference type="GeneID" id="18880365"/>
<dbReference type="AlphaFoldDB" id="R7S0L2"/>
<dbReference type="KEGG" id="psq:PUNSTDRAFT_139596"/>
<evidence type="ECO:0000313" key="2">
    <source>
        <dbReference type="Proteomes" id="UP000054196"/>
    </source>
</evidence>
<dbReference type="RefSeq" id="XP_007389384.1">
    <property type="nucleotide sequence ID" value="XM_007389322.1"/>
</dbReference>
<reference evidence="2" key="1">
    <citation type="journal article" date="2012" name="Science">
        <title>The Paleozoic origin of enzymatic lignin decomposition reconstructed from 31 fungal genomes.</title>
        <authorList>
            <person name="Floudas D."/>
            <person name="Binder M."/>
            <person name="Riley R."/>
            <person name="Barry K."/>
            <person name="Blanchette R.A."/>
            <person name="Henrissat B."/>
            <person name="Martinez A.T."/>
            <person name="Otillar R."/>
            <person name="Spatafora J.W."/>
            <person name="Yadav J.S."/>
            <person name="Aerts A."/>
            <person name="Benoit I."/>
            <person name="Boyd A."/>
            <person name="Carlson A."/>
            <person name="Copeland A."/>
            <person name="Coutinho P.M."/>
            <person name="de Vries R.P."/>
            <person name="Ferreira P."/>
            <person name="Findley K."/>
            <person name="Foster B."/>
            <person name="Gaskell J."/>
            <person name="Glotzer D."/>
            <person name="Gorecki P."/>
            <person name="Heitman J."/>
            <person name="Hesse C."/>
            <person name="Hori C."/>
            <person name="Igarashi K."/>
            <person name="Jurgens J.A."/>
            <person name="Kallen N."/>
            <person name="Kersten P."/>
            <person name="Kohler A."/>
            <person name="Kuees U."/>
            <person name="Kumar T.K.A."/>
            <person name="Kuo A."/>
            <person name="LaButti K."/>
            <person name="Larrondo L.F."/>
            <person name="Lindquist E."/>
            <person name="Ling A."/>
            <person name="Lombard V."/>
            <person name="Lucas S."/>
            <person name="Lundell T."/>
            <person name="Martin R."/>
            <person name="McLaughlin D.J."/>
            <person name="Morgenstern I."/>
            <person name="Morin E."/>
            <person name="Murat C."/>
            <person name="Nagy L.G."/>
            <person name="Nolan M."/>
            <person name="Ohm R.A."/>
            <person name="Patyshakuliyeva A."/>
            <person name="Rokas A."/>
            <person name="Ruiz-Duenas F.J."/>
            <person name="Sabat G."/>
            <person name="Salamov A."/>
            <person name="Samejima M."/>
            <person name="Schmutz J."/>
            <person name="Slot J.C."/>
            <person name="St John F."/>
            <person name="Stenlid J."/>
            <person name="Sun H."/>
            <person name="Sun S."/>
            <person name="Syed K."/>
            <person name="Tsang A."/>
            <person name="Wiebenga A."/>
            <person name="Young D."/>
            <person name="Pisabarro A."/>
            <person name="Eastwood D.C."/>
            <person name="Martin F."/>
            <person name="Cullen D."/>
            <person name="Grigoriev I.V."/>
            <person name="Hibbett D.S."/>
        </authorList>
    </citation>
    <scope>NUCLEOTIDE SEQUENCE [LARGE SCALE GENOMIC DNA]</scope>
    <source>
        <strain evidence="2">HHB-11173 SS5</strain>
    </source>
</reference>
<sequence length="394" mass="46214">MCLTPVSIRFSYNLPNPVVMHDRFMGVMRIDELCDMVLDRFTPASIAAFRKVNRDFRSRVLEYLRSRHRINRALSTFFEYPLSFRRVLYECSALLSGKFALSFIGRLRWDVRQLDIYVPRYRVDRLTMFLRGSGYQYSPFPGQRPNLLNELVRDWHPIQFDNKSGRPFLCPTERSRGVNAIFRMIKRLDNGRRLTILIIESVDAAMRPILNMDCTIGMNILSHDRAYCAYPIGTFEAKAGLVMPQSEVIDGKGLRELWRHGWRLFDSASPFVEACFPDVSRWLDDKYSYTFDLCTPPNERSLFQLPIRGTWRRLPDPLQVTNWRLRYSSSGLGFMCFSAVVSRSLANFYIIHDESLVRGMRRLFRAVLRDTWYTNHDEVLRDAPSFDTTSIWSL</sequence>
<dbReference type="Proteomes" id="UP000054196">
    <property type="component" value="Unassembled WGS sequence"/>
</dbReference>
<organism evidence="1 2">
    <name type="scientific">Punctularia strigosozonata (strain HHB-11173)</name>
    <name type="common">White-rot fungus</name>
    <dbReference type="NCBI Taxonomy" id="741275"/>
    <lineage>
        <taxon>Eukaryota</taxon>
        <taxon>Fungi</taxon>
        <taxon>Dikarya</taxon>
        <taxon>Basidiomycota</taxon>
        <taxon>Agaricomycotina</taxon>
        <taxon>Agaricomycetes</taxon>
        <taxon>Corticiales</taxon>
        <taxon>Punctulariaceae</taxon>
        <taxon>Punctularia</taxon>
    </lineage>
</organism>
<dbReference type="OMA" id="CIASRND"/>